<dbReference type="STRING" id="67365.GCA_001704635_06931"/>
<feature type="domain" description="AB hydrolase-1" evidence="1">
    <location>
        <begin position="69"/>
        <end position="338"/>
    </location>
</feature>
<dbReference type="AlphaFoldDB" id="A0A1R1SMH2"/>
<proteinExistence type="predicted"/>
<comment type="caution">
    <text evidence="2">The sequence shown here is derived from an EMBL/GenBank/DDBJ whole genome shotgun (WGS) entry which is preliminary data.</text>
</comment>
<dbReference type="InterPro" id="IPR029058">
    <property type="entry name" value="AB_hydrolase_fold"/>
</dbReference>
<dbReference type="Proteomes" id="UP000186168">
    <property type="component" value="Unassembled WGS sequence"/>
</dbReference>
<dbReference type="InterPro" id="IPR000073">
    <property type="entry name" value="AB_hydrolase_1"/>
</dbReference>
<keyword evidence="3" id="KW-1185">Reference proteome</keyword>
<gene>
    <name evidence="2" type="ORF">SPAR_10592</name>
</gene>
<dbReference type="RefSeq" id="WP_065963239.1">
    <property type="nucleotide sequence ID" value="NZ_ASQP01000154.1"/>
</dbReference>
<evidence type="ECO:0000313" key="3">
    <source>
        <dbReference type="Proteomes" id="UP000186168"/>
    </source>
</evidence>
<sequence length="361" mass="40213">MLGTVIAASAATVLAAPAAGLLGYRQLKRAANAKLLRIATPGGIDESGFIRVGGIDQWVSIRGEDRRNPVILEIHGGPGAANSIYLPRTRAWERHFTIARWDMRGGGRTFGHGGPEGQGEMTFERILQDALEVTEHVRARMGVEKVLLVANSFGTVFGLRLARSHPELYSAYVGTDQNIIAGGRDRSAYHALVHRLRAAGKRKELDAVTAMGPDAARWTARQWTEYHKLVVVSDPLTYDTMKTVVIRSLWFSPLHRLGELRRYLKGMDFSERLAPQTVAFDEWADGTDFRLPFFVFQGEHDVMTPPEPAKRFFDDVSAPVKDFAVIRDASHFASFRHPDRFLDLMLTKVRPVVTGEPALVR</sequence>
<accession>A0A1R1SMH2</accession>
<dbReference type="GeneID" id="96744430"/>
<organism evidence="2 3">
    <name type="scientific">Streptomyces sparsogenes DSM 40356</name>
    <dbReference type="NCBI Taxonomy" id="1331668"/>
    <lineage>
        <taxon>Bacteria</taxon>
        <taxon>Bacillati</taxon>
        <taxon>Actinomycetota</taxon>
        <taxon>Actinomycetes</taxon>
        <taxon>Kitasatosporales</taxon>
        <taxon>Streptomycetaceae</taxon>
        <taxon>Streptomyces</taxon>
    </lineage>
</organism>
<dbReference type="Pfam" id="PF00561">
    <property type="entry name" value="Abhydrolase_1"/>
    <property type="match status" value="1"/>
</dbReference>
<dbReference type="Gene3D" id="3.40.50.1820">
    <property type="entry name" value="alpha/beta hydrolase"/>
    <property type="match status" value="1"/>
</dbReference>
<evidence type="ECO:0000313" key="2">
    <source>
        <dbReference type="EMBL" id="OMI39515.1"/>
    </source>
</evidence>
<protein>
    <recommendedName>
        <fullName evidence="1">AB hydrolase-1 domain-containing protein</fullName>
    </recommendedName>
</protein>
<dbReference type="SUPFAM" id="SSF53474">
    <property type="entry name" value="alpha/beta-Hydrolases"/>
    <property type="match status" value="1"/>
</dbReference>
<dbReference type="GO" id="GO:0003824">
    <property type="term" value="F:catalytic activity"/>
    <property type="evidence" value="ECO:0007669"/>
    <property type="project" value="UniProtKB-ARBA"/>
</dbReference>
<dbReference type="EMBL" id="ASQP01000154">
    <property type="protein sequence ID" value="OMI39515.1"/>
    <property type="molecule type" value="Genomic_DNA"/>
</dbReference>
<evidence type="ECO:0000259" key="1">
    <source>
        <dbReference type="Pfam" id="PF00561"/>
    </source>
</evidence>
<name>A0A1R1SMH2_9ACTN</name>
<reference evidence="2 3" key="1">
    <citation type="submission" date="2013-05" db="EMBL/GenBank/DDBJ databases">
        <title>Genome sequence of Streptomyces sparsogenes DSM 40356.</title>
        <authorList>
            <person name="Coyne S."/>
            <person name="Seebeck F.P."/>
        </authorList>
    </citation>
    <scope>NUCLEOTIDE SEQUENCE [LARGE SCALE GENOMIC DNA]</scope>
    <source>
        <strain evidence="2 3">DSM 40356</strain>
    </source>
</reference>